<evidence type="ECO:0000256" key="4">
    <source>
        <dbReference type="ARBA" id="ARBA00022679"/>
    </source>
</evidence>
<dbReference type="InterPro" id="IPR003594">
    <property type="entry name" value="HATPase_dom"/>
</dbReference>
<dbReference type="InterPro" id="IPR036890">
    <property type="entry name" value="HATPase_C_sf"/>
</dbReference>
<dbReference type="InterPro" id="IPR036097">
    <property type="entry name" value="HisK_dim/P_sf"/>
</dbReference>
<dbReference type="SUPFAM" id="SSF55874">
    <property type="entry name" value="ATPase domain of HSP90 chaperone/DNA topoisomerase II/histidine kinase"/>
    <property type="match status" value="1"/>
</dbReference>
<dbReference type="Proteomes" id="UP001597319">
    <property type="component" value="Unassembled WGS sequence"/>
</dbReference>
<dbReference type="CDD" id="cd00082">
    <property type="entry name" value="HisKA"/>
    <property type="match status" value="1"/>
</dbReference>
<keyword evidence="10" id="KW-0812">Transmembrane</keyword>
<comment type="catalytic activity">
    <reaction evidence="1">
        <text>ATP + protein L-histidine = ADP + protein N-phospho-L-histidine.</text>
        <dbReference type="EC" id="2.7.13.3"/>
    </reaction>
</comment>
<organism evidence="12 13">
    <name type="scientific">Aquimarina rubra</name>
    <dbReference type="NCBI Taxonomy" id="1920033"/>
    <lineage>
        <taxon>Bacteria</taxon>
        <taxon>Pseudomonadati</taxon>
        <taxon>Bacteroidota</taxon>
        <taxon>Flavobacteriia</taxon>
        <taxon>Flavobacteriales</taxon>
        <taxon>Flavobacteriaceae</taxon>
        <taxon>Aquimarina</taxon>
    </lineage>
</organism>
<dbReference type="GO" id="GO:0016301">
    <property type="term" value="F:kinase activity"/>
    <property type="evidence" value="ECO:0007669"/>
    <property type="project" value="UniProtKB-KW"/>
</dbReference>
<gene>
    <name evidence="12" type="ORF">ACFSR1_10455</name>
</gene>
<keyword evidence="9" id="KW-0175">Coiled coil</keyword>
<evidence type="ECO:0000259" key="11">
    <source>
        <dbReference type="PROSITE" id="PS50109"/>
    </source>
</evidence>
<evidence type="ECO:0000256" key="9">
    <source>
        <dbReference type="SAM" id="Coils"/>
    </source>
</evidence>
<dbReference type="RefSeq" id="WP_378292217.1">
    <property type="nucleotide sequence ID" value="NZ_JBHULE010000019.1"/>
</dbReference>
<dbReference type="InterPro" id="IPR004358">
    <property type="entry name" value="Sig_transdc_His_kin-like_C"/>
</dbReference>
<evidence type="ECO:0000256" key="5">
    <source>
        <dbReference type="ARBA" id="ARBA00022741"/>
    </source>
</evidence>
<keyword evidence="8" id="KW-0902">Two-component regulatory system</keyword>
<dbReference type="SMART" id="SM00387">
    <property type="entry name" value="HATPase_c"/>
    <property type="match status" value="1"/>
</dbReference>
<evidence type="ECO:0000256" key="2">
    <source>
        <dbReference type="ARBA" id="ARBA00012438"/>
    </source>
</evidence>
<dbReference type="PROSITE" id="PS50109">
    <property type="entry name" value="HIS_KIN"/>
    <property type="match status" value="1"/>
</dbReference>
<dbReference type="SMART" id="SM00388">
    <property type="entry name" value="HisKA"/>
    <property type="match status" value="1"/>
</dbReference>
<dbReference type="CDD" id="cd00075">
    <property type="entry name" value="HATPase"/>
    <property type="match status" value="1"/>
</dbReference>
<keyword evidence="4" id="KW-0808">Transferase</keyword>
<evidence type="ECO:0000256" key="8">
    <source>
        <dbReference type="ARBA" id="ARBA00023012"/>
    </source>
</evidence>
<keyword evidence="13" id="KW-1185">Reference proteome</keyword>
<feature type="transmembrane region" description="Helical" evidence="10">
    <location>
        <begin position="75"/>
        <end position="93"/>
    </location>
</feature>
<keyword evidence="7" id="KW-0067">ATP-binding</keyword>
<accession>A0ABW5LFG7</accession>
<evidence type="ECO:0000313" key="12">
    <source>
        <dbReference type="EMBL" id="MFD2563087.1"/>
    </source>
</evidence>
<keyword evidence="10" id="KW-1133">Transmembrane helix</keyword>
<feature type="transmembrane region" description="Helical" evidence="10">
    <location>
        <begin position="19"/>
        <end position="37"/>
    </location>
</feature>
<dbReference type="PANTHER" id="PTHR42878:SF7">
    <property type="entry name" value="SENSOR HISTIDINE KINASE GLRK"/>
    <property type="match status" value="1"/>
</dbReference>
<comment type="caution">
    <text evidence="12">The sequence shown here is derived from an EMBL/GenBank/DDBJ whole genome shotgun (WGS) entry which is preliminary data.</text>
</comment>
<keyword evidence="10" id="KW-0472">Membrane</keyword>
<keyword evidence="6 12" id="KW-0418">Kinase</keyword>
<keyword evidence="3" id="KW-0597">Phosphoprotein</keyword>
<evidence type="ECO:0000256" key="1">
    <source>
        <dbReference type="ARBA" id="ARBA00000085"/>
    </source>
</evidence>
<dbReference type="SUPFAM" id="SSF47384">
    <property type="entry name" value="Homodimeric domain of signal transducing histidine kinase"/>
    <property type="match status" value="1"/>
</dbReference>
<dbReference type="Pfam" id="PF02518">
    <property type="entry name" value="HATPase_c"/>
    <property type="match status" value="1"/>
</dbReference>
<dbReference type="InterPro" id="IPR003661">
    <property type="entry name" value="HisK_dim/P_dom"/>
</dbReference>
<dbReference type="PRINTS" id="PR00344">
    <property type="entry name" value="BCTRLSENSOR"/>
</dbReference>
<name>A0ABW5LFG7_9FLAO</name>
<keyword evidence="5" id="KW-0547">Nucleotide-binding</keyword>
<dbReference type="InterPro" id="IPR005467">
    <property type="entry name" value="His_kinase_dom"/>
</dbReference>
<dbReference type="Gene3D" id="3.30.565.10">
    <property type="entry name" value="Histidine kinase-like ATPase, C-terminal domain"/>
    <property type="match status" value="1"/>
</dbReference>
<dbReference type="EMBL" id="JBHULE010000019">
    <property type="protein sequence ID" value="MFD2563087.1"/>
    <property type="molecule type" value="Genomic_DNA"/>
</dbReference>
<dbReference type="EC" id="2.7.13.3" evidence="2"/>
<dbReference type="InterPro" id="IPR050351">
    <property type="entry name" value="BphY/WalK/GraS-like"/>
</dbReference>
<dbReference type="PANTHER" id="PTHR42878">
    <property type="entry name" value="TWO-COMPONENT HISTIDINE KINASE"/>
    <property type="match status" value="1"/>
</dbReference>
<feature type="transmembrane region" description="Helical" evidence="10">
    <location>
        <begin position="43"/>
        <end position="63"/>
    </location>
</feature>
<evidence type="ECO:0000313" key="13">
    <source>
        <dbReference type="Proteomes" id="UP001597319"/>
    </source>
</evidence>
<evidence type="ECO:0000256" key="3">
    <source>
        <dbReference type="ARBA" id="ARBA00022553"/>
    </source>
</evidence>
<protein>
    <recommendedName>
        <fullName evidence="2">histidine kinase</fullName>
        <ecNumber evidence="2">2.7.13.3</ecNumber>
    </recommendedName>
</protein>
<evidence type="ECO:0000256" key="10">
    <source>
        <dbReference type="SAM" id="Phobius"/>
    </source>
</evidence>
<evidence type="ECO:0000256" key="7">
    <source>
        <dbReference type="ARBA" id="ARBA00022840"/>
    </source>
</evidence>
<sequence length="427" mass="48974">MNITITSPKFPRLFRFDKVLFTVMFIALPGIILDGIVEYNEGGFSAYFYRAVITFTIVTMGLLLQKVGLIRKSRLLTLSVYAIVLGMMSSIFFGVQDPNFRFESFFLKVEVIVSLLFFAVGMLVHFRHIIILLTINFLFITLSMFYYPNFPLEKLAFYFVIVSGGGLMAYFCQRLLVQLSRKVKEANRLISIKNEELKEMNQSKDDLFRIIGHDLRTPFYQLRSLIDMVDEVDNEKEREHIRSMIKEAADKGNNLLEDLLEWGNIYKKQSQVLLETKEISVIVDKVFAFSDLKTKKKEISLINKLPRDLKVTINPAMMETVMRNLIANAIKFSHRGSDIIVKSEKMGSHIRIAIEDKGIGMCDNSLYNLFTKEKNNSTNGTENERGTGFGLSIAKKLVEKQNGILEIESEYNKGTTINLYFPHTMSA</sequence>
<feature type="coiled-coil region" evidence="9">
    <location>
        <begin position="176"/>
        <end position="203"/>
    </location>
</feature>
<reference evidence="13" key="1">
    <citation type="journal article" date="2019" name="Int. J. Syst. Evol. Microbiol.">
        <title>The Global Catalogue of Microorganisms (GCM) 10K type strain sequencing project: providing services to taxonomists for standard genome sequencing and annotation.</title>
        <authorList>
            <consortium name="The Broad Institute Genomics Platform"/>
            <consortium name="The Broad Institute Genome Sequencing Center for Infectious Disease"/>
            <person name="Wu L."/>
            <person name="Ma J."/>
        </authorList>
    </citation>
    <scope>NUCLEOTIDE SEQUENCE [LARGE SCALE GENOMIC DNA]</scope>
    <source>
        <strain evidence="13">KCTC 52274</strain>
    </source>
</reference>
<dbReference type="Gene3D" id="1.10.287.130">
    <property type="match status" value="1"/>
</dbReference>
<feature type="transmembrane region" description="Helical" evidence="10">
    <location>
        <begin position="129"/>
        <end position="149"/>
    </location>
</feature>
<feature type="domain" description="Histidine kinase" evidence="11">
    <location>
        <begin position="210"/>
        <end position="425"/>
    </location>
</feature>
<evidence type="ECO:0000256" key="6">
    <source>
        <dbReference type="ARBA" id="ARBA00022777"/>
    </source>
</evidence>
<feature type="transmembrane region" description="Helical" evidence="10">
    <location>
        <begin position="105"/>
        <end position="124"/>
    </location>
</feature>
<proteinExistence type="predicted"/>
<feature type="transmembrane region" description="Helical" evidence="10">
    <location>
        <begin position="155"/>
        <end position="172"/>
    </location>
</feature>